<dbReference type="Gene3D" id="2.30.140.10">
    <property type="entry name" value="Spermidine synthase, tetramerisation domain"/>
    <property type="match status" value="1"/>
</dbReference>
<evidence type="ECO:0000256" key="6">
    <source>
        <dbReference type="PROSITE-ProRule" id="PRU00354"/>
    </source>
</evidence>
<evidence type="ECO:0000256" key="7">
    <source>
        <dbReference type="RuleBase" id="RU003836"/>
    </source>
</evidence>
<reference evidence="10 11" key="1">
    <citation type="submission" date="2019-10" db="EMBL/GenBank/DDBJ databases">
        <title>Cognatihalovulum marinum gen. nov. sp. nov., a new member of the family Rhodobacteraceae isolated from deep seawater of the Northwest Indian Ocean.</title>
        <authorList>
            <person name="Ruan C."/>
            <person name="Wang J."/>
            <person name="Zheng X."/>
            <person name="Song L."/>
            <person name="Zhu Y."/>
            <person name="Huang Y."/>
            <person name="Lu Z."/>
            <person name="Du W."/>
            <person name="Huang L."/>
            <person name="Dai X."/>
        </authorList>
    </citation>
    <scope>NUCLEOTIDE SEQUENCE [LARGE SCALE GENOMIC DNA]</scope>
    <source>
        <strain evidence="10 11">2CG4</strain>
    </source>
</reference>
<name>A0A6L5YZ21_9RHOB</name>
<dbReference type="Gene3D" id="3.40.50.150">
    <property type="entry name" value="Vaccinia Virus protein VP39"/>
    <property type="match status" value="1"/>
</dbReference>
<dbReference type="GO" id="GO:0008295">
    <property type="term" value="P:spermidine biosynthetic process"/>
    <property type="evidence" value="ECO:0007669"/>
    <property type="project" value="UniProtKB-UniRule"/>
</dbReference>
<dbReference type="InterPro" id="IPR001045">
    <property type="entry name" value="Spermi_synthase"/>
</dbReference>
<organism evidence="10 11">
    <name type="scientific">Halovulum marinum</name>
    <dbReference type="NCBI Taxonomy" id="2662447"/>
    <lineage>
        <taxon>Bacteria</taxon>
        <taxon>Pseudomonadati</taxon>
        <taxon>Pseudomonadota</taxon>
        <taxon>Alphaproteobacteria</taxon>
        <taxon>Rhodobacterales</taxon>
        <taxon>Paracoccaceae</taxon>
        <taxon>Halovulum</taxon>
    </lineage>
</organism>
<evidence type="ECO:0000256" key="5">
    <source>
        <dbReference type="HAMAP-Rule" id="MF_00198"/>
    </source>
</evidence>
<feature type="binding site" evidence="5">
    <location>
        <position position="113"/>
    </location>
    <ligand>
        <name>S-methyl-5'-thioadenosine</name>
        <dbReference type="ChEBI" id="CHEBI:17509"/>
    </ligand>
</feature>
<keyword evidence="4 5" id="KW-0620">Polyamine biosynthesis</keyword>
<sequence>MAVPQTQLPGWTFEALYDDYRQALAEDEVLYDSRTEHQRIRVFTNPRFGRVLTLDDVVQTTEGDEFIYHEMLTHVPILAHGAARRVLIIGGGDGGMAREVLRHSAVERVTMVEIDAGVVAFSKKYLPGLSAGAFDDPRLELVIADGAQFVRDCADRFDVIIVDSTDPVGPGEVLFTDSFYGRAKACLAAGGILVTQNGVPFLQGAELTNTMRAFRALFADATCYLATVPTYAGGPMAFGWGTDGDARRTPAETLQDRFAAAGIETRYYTPEVHRGAFALPGYVLRLLP</sequence>
<evidence type="ECO:0000256" key="3">
    <source>
        <dbReference type="ARBA" id="ARBA00023066"/>
    </source>
</evidence>
<keyword evidence="11" id="KW-1185">Reference proteome</keyword>
<dbReference type="GO" id="GO:0005829">
    <property type="term" value="C:cytosol"/>
    <property type="evidence" value="ECO:0007669"/>
    <property type="project" value="TreeGrafter"/>
</dbReference>
<comment type="similarity">
    <text evidence="1 5 7">Belongs to the spermidine/spermine synthase family.</text>
</comment>
<evidence type="ECO:0000259" key="9">
    <source>
        <dbReference type="PROSITE" id="PS51006"/>
    </source>
</evidence>
<feature type="binding site" evidence="5">
    <location>
        <begin position="145"/>
        <end position="146"/>
    </location>
    <ligand>
        <name>S-methyl-5'-thioadenosine</name>
        <dbReference type="ChEBI" id="CHEBI:17509"/>
    </ligand>
</feature>
<feature type="binding site" evidence="5">
    <location>
        <begin position="163"/>
        <end position="166"/>
    </location>
    <ligand>
        <name>spermidine</name>
        <dbReference type="ChEBI" id="CHEBI:57834"/>
    </ligand>
</feature>
<dbReference type="Proteomes" id="UP000474957">
    <property type="component" value="Unassembled WGS sequence"/>
</dbReference>
<feature type="active site" description="Proton acceptor" evidence="5 6">
    <location>
        <position position="163"/>
    </location>
</feature>
<dbReference type="InterPro" id="IPR029063">
    <property type="entry name" value="SAM-dependent_MTases_sf"/>
</dbReference>
<dbReference type="NCBIfam" id="NF002010">
    <property type="entry name" value="PRK00811.1"/>
    <property type="match status" value="1"/>
</dbReference>
<feature type="binding site" evidence="5">
    <location>
        <position position="170"/>
    </location>
    <ligand>
        <name>S-methyl-5'-thioadenosine</name>
        <dbReference type="ChEBI" id="CHEBI:17509"/>
    </ligand>
</feature>
<feature type="binding site" evidence="5">
    <location>
        <position position="69"/>
    </location>
    <ligand>
        <name>spermidine</name>
        <dbReference type="ChEBI" id="CHEBI:57834"/>
    </ligand>
</feature>
<dbReference type="NCBIfam" id="TIGR00417">
    <property type="entry name" value="speE"/>
    <property type="match status" value="1"/>
</dbReference>
<comment type="subunit">
    <text evidence="5">Homodimer or homotetramer.</text>
</comment>
<dbReference type="Pfam" id="PF17284">
    <property type="entry name" value="Spermine_synt_N"/>
    <property type="match status" value="1"/>
</dbReference>
<dbReference type="InterPro" id="IPR030373">
    <property type="entry name" value="PABS_CS"/>
</dbReference>
<dbReference type="PROSITE" id="PS51006">
    <property type="entry name" value="PABS_2"/>
    <property type="match status" value="1"/>
</dbReference>
<comment type="catalytic activity">
    <reaction evidence="5 8">
        <text>S-adenosyl 3-(methylsulfanyl)propylamine + putrescine = S-methyl-5'-thioadenosine + spermidine + H(+)</text>
        <dbReference type="Rhea" id="RHEA:12721"/>
        <dbReference type="ChEBI" id="CHEBI:15378"/>
        <dbReference type="ChEBI" id="CHEBI:17509"/>
        <dbReference type="ChEBI" id="CHEBI:57443"/>
        <dbReference type="ChEBI" id="CHEBI:57834"/>
        <dbReference type="ChEBI" id="CHEBI:326268"/>
        <dbReference type="EC" id="2.5.1.16"/>
    </reaction>
</comment>
<dbReference type="UniPathway" id="UPA00248">
    <property type="reaction ID" value="UER00314"/>
</dbReference>
<dbReference type="PROSITE" id="PS01330">
    <property type="entry name" value="PABS_1"/>
    <property type="match status" value="1"/>
</dbReference>
<feature type="binding site" evidence="5">
    <location>
        <position position="38"/>
    </location>
    <ligand>
        <name>S-methyl-5'-thioadenosine</name>
        <dbReference type="ChEBI" id="CHEBI:17509"/>
    </ligand>
</feature>
<comment type="function">
    <text evidence="5">Catalyzes the irreversible transfer of a propylamine group from the amino donor S-adenosylmethioninamine (decarboxy-AdoMet) to putrescine (1,4-diaminobutane) to yield spermidine.</text>
</comment>
<evidence type="ECO:0000313" key="11">
    <source>
        <dbReference type="Proteomes" id="UP000474957"/>
    </source>
</evidence>
<accession>A0A6L5YZ21</accession>
<dbReference type="InterPro" id="IPR035246">
    <property type="entry name" value="Spermidine_synt_N"/>
</dbReference>
<dbReference type="GO" id="GO:0004766">
    <property type="term" value="F:spermidine synthase activity"/>
    <property type="evidence" value="ECO:0007669"/>
    <property type="project" value="UniProtKB-UniRule"/>
</dbReference>
<dbReference type="CDD" id="cd02440">
    <property type="entry name" value="AdoMet_MTases"/>
    <property type="match status" value="1"/>
</dbReference>
<dbReference type="PANTHER" id="PTHR11558">
    <property type="entry name" value="SPERMIDINE/SPERMINE SYNTHASE"/>
    <property type="match status" value="1"/>
</dbReference>
<dbReference type="EC" id="2.5.1.16" evidence="5"/>
<dbReference type="PANTHER" id="PTHR11558:SF11">
    <property type="entry name" value="SPERMIDINE SYNTHASE"/>
    <property type="match status" value="1"/>
</dbReference>
<dbReference type="HAMAP" id="MF_00198">
    <property type="entry name" value="Spermidine_synth"/>
    <property type="match status" value="1"/>
</dbReference>
<evidence type="ECO:0000256" key="2">
    <source>
        <dbReference type="ARBA" id="ARBA00022679"/>
    </source>
</evidence>
<dbReference type="InterPro" id="IPR037163">
    <property type="entry name" value="Spermidine_synt_N_sf"/>
</dbReference>
<evidence type="ECO:0000256" key="1">
    <source>
        <dbReference type="ARBA" id="ARBA00007867"/>
    </source>
</evidence>
<keyword evidence="3 5" id="KW-0745">Spermidine biosynthesis</keyword>
<gene>
    <name evidence="5 10" type="primary">speE</name>
    <name evidence="10" type="ORF">GE300_05515</name>
</gene>
<comment type="caution">
    <text evidence="10">The sequence shown here is derived from an EMBL/GenBank/DDBJ whole genome shotgun (WGS) entry which is preliminary data.</text>
</comment>
<dbReference type="InterPro" id="IPR030374">
    <property type="entry name" value="PABS"/>
</dbReference>
<evidence type="ECO:0000313" key="10">
    <source>
        <dbReference type="EMBL" id="MSU89085.1"/>
    </source>
</evidence>
<protein>
    <recommendedName>
        <fullName evidence="5">Polyamine aminopropyltransferase</fullName>
    </recommendedName>
    <alternativeName>
        <fullName evidence="5">Putrescine aminopropyltransferase</fullName>
        <shortName evidence="5">PAPT</shortName>
    </alternativeName>
    <alternativeName>
        <fullName evidence="5">Spermidine synthase</fullName>
        <shortName evidence="5">SPDS</shortName>
        <shortName evidence="5">SPDSY</shortName>
        <ecNumber evidence="5">2.5.1.16</ecNumber>
    </alternativeName>
</protein>
<feature type="domain" description="PABS" evidence="9">
    <location>
        <begin position="9"/>
        <end position="243"/>
    </location>
</feature>
<dbReference type="Pfam" id="PF01564">
    <property type="entry name" value="Spermine_synth"/>
    <property type="match status" value="1"/>
</dbReference>
<dbReference type="SUPFAM" id="SSF53335">
    <property type="entry name" value="S-adenosyl-L-methionine-dependent methyltransferases"/>
    <property type="match status" value="1"/>
</dbReference>
<dbReference type="AlphaFoldDB" id="A0A6L5YZ21"/>
<feature type="binding site" evidence="5">
    <location>
        <position position="93"/>
    </location>
    <ligand>
        <name>spermidine</name>
        <dbReference type="ChEBI" id="CHEBI:57834"/>
    </ligand>
</feature>
<evidence type="ECO:0000256" key="4">
    <source>
        <dbReference type="ARBA" id="ARBA00023115"/>
    </source>
</evidence>
<evidence type="ECO:0000256" key="8">
    <source>
        <dbReference type="RuleBase" id="RU003837"/>
    </source>
</evidence>
<comment type="pathway">
    <text evidence="5">Amine and polyamine biosynthesis; spermidine biosynthesis; spermidine from putrescine: step 1/1.</text>
</comment>
<proteinExistence type="inferred from homology"/>
<dbReference type="EMBL" id="WIND01000002">
    <property type="protein sequence ID" value="MSU89085.1"/>
    <property type="molecule type" value="Genomic_DNA"/>
</dbReference>
<keyword evidence="2 5" id="KW-0808">Transferase</keyword>